<dbReference type="EMBL" id="CAJHNH020005290">
    <property type="protein sequence ID" value="CAG5132356.1"/>
    <property type="molecule type" value="Genomic_DNA"/>
</dbReference>
<feature type="region of interest" description="Disordered" evidence="1">
    <location>
        <begin position="57"/>
        <end position="91"/>
    </location>
</feature>
<dbReference type="Proteomes" id="UP000678393">
    <property type="component" value="Unassembled WGS sequence"/>
</dbReference>
<keyword evidence="3" id="KW-1185">Reference proteome</keyword>
<proteinExistence type="predicted"/>
<evidence type="ECO:0000313" key="3">
    <source>
        <dbReference type="Proteomes" id="UP000678393"/>
    </source>
</evidence>
<evidence type="ECO:0000256" key="1">
    <source>
        <dbReference type="SAM" id="MobiDB-lite"/>
    </source>
</evidence>
<gene>
    <name evidence="2" type="ORF">CUNI_LOCUS17914</name>
</gene>
<dbReference type="AlphaFoldDB" id="A0A8S3ZZX7"/>
<accession>A0A8S3ZZX7</accession>
<comment type="caution">
    <text evidence="2">The sequence shown here is derived from an EMBL/GenBank/DDBJ whole genome shotgun (WGS) entry which is preliminary data.</text>
</comment>
<feature type="compositionally biased region" description="Polar residues" evidence="1">
    <location>
        <begin position="70"/>
        <end position="82"/>
    </location>
</feature>
<reference evidence="2" key="1">
    <citation type="submission" date="2021-04" db="EMBL/GenBank/DDBJ databases">
        <authorList>
            <consortium name="Molecular Ecology Group"/>
        </authorList>
    </citation>
    <scope>NUCLEOTIDE SEQUENCE</scope>
</reference>
<sequence>MPFYHTFYEERAKCLESTIQQHTEHTMFEEFAENVFAPMLPVNAAIVDMTLSSESSNASLNEVLQPADPQPSQMSPNTSRQRAGQHHHSAPVAIFWPTGFRRQQRAASTDFDTL</sequence>
<evidence type="ECO:0000313" key="2">
    <source>
        <dbReference type="EMBL" id="CAG5132356.1"/>
    </source>
</evidence>
<organism evidence="2 3">
    <name type="scientific">Candidula unifasciata</name>
    <dbReference type="NCBI Taxonomy" id="100452"/>
    <lineage>
        <taxon>Eukaryota</taxon>
        <taxon>Metazoa</taxon>
        <taxon>Spiralia</taxon>
        <taxon>Lophotrochozoa</taxon>
        <taxon>Mollusca</taxon>
        <taxon>Gastropoda</taxon>
        <taxon>Heterobranchia</taxon>
        <taxon>Euthyneura</taxon>
        <taxon>Panpulmonata</taxon>
        <taxon>Eupulmonata</taxon>
        <taxon>Stylommatophora</taxon>
        <taxon>Helicina</taxon>
        <taxon>Helicoidea</taxon>
        <taxon>Geomitridae</taxon>
        <taxon>Candidula</taxon>
    </lineage>
</organism>
<name>A0A8S3ZZX7_9EUPU</name>
<protein>
    <submittedName>
        <fullName evidence="2">Uncharacterized protein</fullName>
    </submittedName>
</protein>